<keyword evidence="4" id="KW-0862">Zinc</keyword>
<keyword evidence="2" id="KW-0479">Metal-binding</keyword>
<feature type="domain" description="CMP/dCMP-type deaminase" evidence="5">
    <location>
        <begin position="21"/>
        <end position="158"/>
    </location>
</feature>
<dbReference type="STRING" id="1079859.SAMN04515674_1039"/>
<dbReference type="GO" id="GO:0072527">
    <property type="term" value="P:pyrimidine-containing compound metabolic process"/>
    <property type="evidence" value="ECO:0007669"/>
    <property type="project" value="UniProtKB-ARBA"/>
</dbReference>
<dbReference type="GO" id="GO:0042802">
    <property type="term" value="F:identical protein binding"/>
    <property type="evidence" value="ECO:0007669"/>
    <property type="project" value="UniProtKB-ARBA"/>
</dbReference>
<dbReference type="InterPro" id="IPR016192">
    <property type="entry name" value="APOBEC/CMP_deaminase_Zn-bd"/>
</dbReference>
<dbReference type="SUPFAM" id="SSF53927">
    <property type="entry name" value="Cytidine deaminase-like"/>
    <property type="match status" value="1"/>
</dbReference>
<dbReference type="RefSeq" id="WP_092013721.1">
    <property type="nucleotide sequence ID" value="NZ_FOXH01000003.1"/>
</dbReference>
<dbReference type="InterPro" id="IPR002125">
    <property type="entry name" value="CMP_dCMP_dom"/>
</dbReference>
<dbReference type="PANTHER" id="PTHR11644:SF2">
    <property type="entry name" value="CYTIDINE DEAMINASE"/>
    <property type="match status" value="1"/>
</dbReference>
<proteinExistence type="inferred from homology"/>
<sequence length="158" mass="17476">MKNLTLQITLDQYQNEEELTDIDRNLLNQARLATYKSYAPYSNFHVGAAILLDDGTIVSGNNQENAAFPSGLCAERSAIFWTGANYPEKKIKSIAVVARPGGSDLFRGVSPCGACRQSILEYETRQKSPIRLILVGSDHSILITHSIGDLLPLKFEEF</sequence>
<dbReference type="GO" id="GO:0004126">
    <property type="term" value="F:cytidine deaminase activity"/>
    <property type="evidence" value="ECO:0007669"/>
    <property type="project" value="UniProtKB-ARBA"/>
</dbReference>
<comment type="similarity">
    <text evidence="1">Belongs to the cytidine and deoxycytidylate deaminase family.</text>
</comment>
<dbReference type="PROSITE" id="PS51747">
    <property type="entry name" value="CYT_DCMP_DEAMINASES_2"/>
    <property type="match status" value="1"/>
</dbReference>
<accession>A0A1I5Q3U2</accession>
<evidence type="ECO:0000256" key="2">
    <source>
        <dbReference type="ARBA" id="ARBA00022723"/>
    </source>
</evidence>
<evidence type="ECO:0000256" key="3">
    <source>
        <dbReference type="ARBA" id="ARBA00022801"/>
    </source>
</evidence>
<dbReference type="GO" id="GO:0008270">
    <property type="term" value="F:zinc ion binding"/>
    <property type="evidence" value="ECO:0007669"/>
    <property type="project" value="InterPro"/>
</dbReference>
<dbReference type="NCBIfam" id="NF004064">
    <property type="entry name" value="PRK05578.1"/>
    <property type="match status" value="1"/>
</dbReference>
<dbReference type="PANTHER" id="PTHR11644">
    <property type="entry name" value="CYTIDINE DEAMINASE"/>
    <property type="match status" value="1"/>
</dbReference>
<dbReference type="InterPro" id="IPR016193">
    <property type="entry name" value="Cytidine_deaminase-like"/>
</dbReference>
<dbReference type="Gene3D" id="3.40.140.10">
    <property type="entry name" value="Cytidine Deaminase, domain 2"/>
    <property type="match status" value="1"/>
</dbReference>
<reference evidence="6 7" key="1">
    <citation type="submission" date="2016-10" db="EMBL/GenBank/DDBJ databases">
        <authorList>
            <person name="de Groot N.N."/>
        </authorList>
    </citation>
    <scope>NUCLEOTIDE SEQUENCE [LARGE SCALE GENOMIC DNA]</scope>
    <source>
        <strain evidence="7">E92,LMG 26720,CCM 7988</strain>
    </source>
</reference>
<dbReference type="PROSITE" id="PS00903">
    <property type="entry name" value="CYT_DCMP_DEAMINASES_1"/>
    <property type="match status" value="1"/>
</dbReference>
<evidence type="ECO:0000313" key="7">
    <source>
        <dbReference type="Proteomes" id="UP000199306"/>
    </source>
</evidence>
<keyword evidence="3" id="KW-0378">Hydrolase</keyword>
<evidence type="ECO:0000259" key="5">
    <source>
        <dbReference type="PROSITE" id="PS51747"/>
    </source>
</evidence>
<dbReference type="GO" id="GO:0005829">
    <property type="term" value="C:cytosol"/>
    <property type="evidence" value="ECO:0007669"/>
    <property type="project" value="TreeGrafter"/>
</dbReference>
<evidence type="ECO:0000256" key="1">
    <source>
        <dbReference type="ARBA" id="ARBA00006576"/>
    </source>
</evidence>
<organism evidence="6 7">
    <name type="scientific">Pseudarcicella hirudinis</name>
    <dbReference type="NCBI Taxonomy" id="1079859"/>
    <lineage>
        <taxon>Bacteria</taxon>
        <taxon>Pseudomonadati</taxon>
        <taxon>Bacteroidota</taxon>
        <taxon>Cytophagia</taxon>
        <taxon>Cytophagales</taxon>
        <taxon>Flectobacillaceae</taxon>
        <taxon>Pseudarcicella</taxon>
    </lineage>
</organism>
<keyword evidence="7" id="KW-1185">Reference proteome</keyword>
<dbReference type="EMBL" id="FOXH01000003">
    <property type="protein sequence ID" value="SFP41034.1"/>
    <property type="molecule type" value="Genomic_DNA"/>
</dbReference>
<dbReference type="AlphaFoldDB" id="A0A1I5Q3U2"/>
<name>A0A1I5Q3U2_9BACT</name>
<gene>
    <name evidence="6" type="ORF">SAMN04515674_1039</name>
</gene>
<dbReference type="Proteomes" id="UP000199306">
    <property type="component" value="Unassembled WGS sequence"/>
</dbReference>
<dbReference type="GO" id="GO:0055086">
    <property type="term" value="P:nucleobase-containing small molecule metabolic process"/>
    <property type="evidence" value="ECO:0007669"/>
    <property type="project" value="UniProtKB-ARBA"/>
</dbReference>
<dbReference type="Pfam" id="PF00383">
    <property type="entry name" value="dCMP_cyt_deam_1"/>
    <property type="match status" value="1"/>
</dbReference>
<protein>
    <submittedName>
        <fullName evidence="6">Cytidine deaminase</fullName>
    </submittedName>
</protein>
<evidence type="ECO:0000256" key="4">
    <source>
        <dbReference type="ARBA" id="ARBA00022833"/>
    </source>
</evidence>
<dbReference type="InterPro" id="IPR050202">
    <property type="entry name" value="Cyt/Deoxycyt_deaminase"/>
</dbReference>
<dbReference type="OrthoDB" id="9795347at2"/>
<dbReference type="CDD" id="cd01283">
    <property type="entry name" value="cytidine_deaminase"/>
    <property type="match status" value="1"/>
</dbReference>
<evidence type="ECO:0000313" key="6">
    <source>
        <dbReference type="EMBL" id="SFP41034.1"/>
    </source>
</evidence>